<evidence type="ECO:0000256" key="1">
    <source>
        <dbReference type="ARBA" id="ARBA00004167"/>
    </source>
</evidence>
<keyword evidence="9" id="KW-0675">Receptor</keyword>
<evidence type="ECO:0000256" key="4">
    <source>
        <dbReference type="ARBA" id="ARBA00022729"/>
    </source>
</evidence>
<reference evidence="14" key="1">
    <citation type="submission" date="2025-08" db="UniProtKB">
        <authorList>
            <consortium name="Ensembl"/>
        </authorList>
    </citation>
    <scope>IDENTIFICATION</scope>
</reference>
<dbReference type="InterPro" id="IPR000562">
    <property type="entry name" value="FN_type2_dom"/>
</dbReference>
<evidence type="ECO:0000259" key="13">
    <source>
        <dbReference type="PROSITE" id="PS51092"/>
    </source>
</evidence>
<evidence type="ECO:0000256" key="6">
    <source>
        <dbReference type="ARBA" id="ARBA00022989"/>
    </source>
</evidence>
<dbReference type="CDD" id="cd00062">
    <property type="entry name" value="FN2"/>
    <property type="match status" value="1"/>
</dbReference>
<dbReference type="InterPro" id="IPR016186">
    <property type="entry name" value="C-type_lectin-like/link_sf"/>
</dbReference>
<evidence type="ECO:0000256" key="5">
    <source>
        <dbReference type="ARBA" id="ARBA00022737"/>
    </source>
</evidence>
<keyword evidence="10" id="KW-0325">Glycoprotein</keyword>
<evidence type="ECO:0000256" key="9">
    <source>
        <dbReference type="ARBA" id="ARBA00023170"/>
    </source>
</evidence>
<dbReference type="SUPFAM" id="SSF57440">
    <property type="entry name" value="Kringle-like"/>
    <property type="match status" value="1"/>
</dbReference>
<dbReference type="Gene3D" id="2.80.10.50">
    <property type="match status" value="1"/>
</dbReference>
<keyword evidence="6" id="KW-1133">Transmembrane helix</keyword>
<dbReference type="InterPro" id="IPR050111">
    <property type="entry name" value="C-type_lectin/snaclec_domain"/>
</dbReference>
<dbReference type="OrthoDB" id="5858677at2759"/>
<evidence type="ECO:0000256" key="2">
    <source>
        <dbReference type="ARBA" id="ARBA00022583"/>
    </source>
</evidence>
<dbReference type="Proteomes" id="UP000694569">
    <property type="component" value="Unplaced"/>
</dbReference>
<dbReference type="SMART" id="SM00059">
    <property type="entry name" value="FN2"/>
    <property type="match status" value="1"/>
</dbReference>
<evidence type="ECO:0000313" key="14">
    <source>
        <dbReference type="Ensembl" id="ENSLLEP00000042682.1"/>
    </source>
</evidence>
<dbReference type="InterPro" id="IPR036943">
    <property type="entry name" value="FN_type2_sf"/>
</dbReference>
<dbReference type="PANTHER" id="PTHR22803">
    <property type="entry name" value="MANNOSE, PHOSPHOLIPASE, LECTIN RECEPTOR RELATED"/>
    <property type="match status" value="1"/>
</dbReference>
<dbReference type="SMART" id="SM00458">
    <property type="entry name" value="RICIN"/>
    <property type="match status" value="1"/>
</dbReference>
<evidence type="ECO:0000256" key="10">
    <source>
        <dbReference type="ARBA" id="ARBA00023180"/>
    </source>
</evidence>
<dbReference type="Pfam" id="PF00059">
    <property type="entry name" value="Lectin_C"/>
    <property type="match status" value="5"/>
</dbReference>
<dbReference type="InterPro" id="IPR013806">
    <property type="entry name" value="Kringle-like"/>
</dbReference>
<feature type="domain" description="C-type lectin" evidence="12">
    <location>
        <begin position="333"/>
        <end position="446"/>
    </location>
</feature>
<dbReference type="CDD" id="cd00037">
    <property type="entry name" value="CLECT"/>
    <property type="match status" value="6"/>
</dbReference>
<dbReference type="InterPro" id="IPR016187">
    <property type="entry name" value="CTDL_fold"/>
</dbReference>
<dbReference type="SUPFAM" id="SSF56436">
    <property type="entry name" value="C-type lectin-like"/>
    <property type="match status" value="6"/>
</dbReference>
<dbReference type="AlphaFoldDB" id="A0A8C5QWJ7"/>
<dbReference type="Pfam" id="PF00040">
    <property type="entry name" value="fn2"/>
    <property type="match status" value="1"/>
</dbReference>
<feature type="domain" description="C-type lectin" evidence="12">
    <location>
        <begin position="621"/>
        <end position="745"/>
    </location>
</feature>
<proteinExistence type="predicted"/>
<reference evidence="14" key="2">
    <citation type="submission" date="2025-09" db="UniProtKB">
        <authorList>
            <consortium name="Ensembl"/>
        </authorList>
    </citation>
    <scope>IDENTIFICATION</scope>
</reference>
<keyword evidence="8 11" id="KW-1015">Disulfide bond</keyword>
<feature type="domain" description="C-type lectin" evidence="12">
    <location>
        <begin position="866"/>
        <end position="946"/>
    </location>
</feature>
<dbReference type="InterPro" id="IPR035992">
    <property type="entry name" value="Ricin_B-like_lectins"/>
</dbReference>
<dbReference type="GeneTree" id="ENSGT01050000244842"/>
<organism evidence="14 15">
    <name type="scientific">Leptobrachium leishanense</name>
    <name type="common">Leishan spiny toad</name>
    <dbReference type="NCBI Taxonomy" id="445787"/>
    <lineage>
        <taxon>Eukaryota</taxon>
        <taxon>Metazoa</taxon>
        <taxon>Chordata</taxon>
        <taxon>Craniata</taxon>
        <taxon>Vertebrata</taxon>
        <taxon>Euteleostomi</taxon>
        <taxon>Amphibia</taxon>
        <taxon>Batrachia</taxon>
        <taxon>Anura</taxon>
        <taxon>Pelobatoidea</taxon>
        <taxon>Megophryidae</taxon>
        <taxon>Leptobrachium</taxon>
    </lineage>
</organism>
<dbReference type="GO" id="GO:0016020">
    <property type="term" value="C:membrane"/>
    <property type="evidence" value="ECO:0007669"/>
    <property type="project" value="UniProtKB-SubCell"/>
</dbReference>
<feature type="domain" description="C-type lectin" evidence="12">
    <location>
        <begin position="467"/>
        <end position="580"/>
    </location>
</feature>
<comment type="subcellular location">
    <subcellularLocation>
        <location evidence="1">Membrane</location>
        <topology evidence="1">Single-pass membrane protein</topology>
    </subcellularLocation>
</comment>
<sequence>FPSASLSLLTLSHVEHQKCITVESSDILLQDCNELSENMLWKWVSQNYLFNVGSQKCLGLNNSKASEPLEMFECDSTLGQLSWNCFEHSLSSNYGYGYYHVTVANGTVVASENLPQKWKLYHSHEDEFCEHTLRGELYTHPGNGKQGSPCLFPFKYKNKWYHECTNEGREDGLYWCSTTRSYDEDQKWGFCPISGCGWLWEKNNITHSCYQFNVKGSLSRNEARESCQQQGADLLSITNRLRNTPDPFWMGLYKPPRDGGWQWSDGSPLTLMNSVQGILSSIYILFWVIFFVCKDCTCSHLAYFYFIYFCFVSDTEDQWKYYPTKCEYGWYPYNRYCYQLQMEMQTWDEAATTCQHNGSELMSVTSFRELEVIHKLLENETVNFAWIGMKADHGYPTTFQWSDGSAVTFSYWSSNEPYITETNNKNCLDQRWILLQCDNKLFSICKKHGQLETESTEDKCGEGWEIYGSFCYRVDESKRTFQEASSGYYCGSPLAIITNRFEQAFISSMISSKVPPEGKYLWIGLQGQTNSEEYTWIRSDNYQQPVTYTNWGKYQPSRKGGCITMRNGQHHGIWEVQDCDTFKAMSLCKKKLSPTIKDQLNSDRKNMQSEDMCDMWESEAHFQYCYKVFNHEKVLKKRTWEEAEQFCQGFGAHLVSFSHLEEEKFVEELLSTMFHPYEKRQFWIGFNNRNPTGEDSWQWSDGTPVVSSFLADVYEVDETMNCAVYRADKKVVPMRCDAKREWICKIIKMFVVICHLCHLPYFPFTACLVSCRWKDGSPILYTNWENKLNDSDVSWNDSQCAYISSDTGLYEENSSFYTGVKSLKKNEVCDFLSLMHSRCTLALETALINTKQTNKVGSSSILYFAAFVVMQLFGEKNGFWINLRKDDYEKWENGVSKKYSNWSPINTTHDNINSSTKNPDILCGFISSNDDVLSTGKWYLADCNTKGYGFVCERKQGLATPRLNKIDMYPVEEIMEYGHKTYRVISSNMTWYDAVRSCQRHGARLVSVTDDFHQAFLTIIVNRLGYRHWIGFFSPDHGRHFEWVDLTTPSFTAWKDEGSPFDANCAYIDVDGLWRTEDCNTELAGAICLTSHILWIPGGDAHSAEALPQVSPYSGARF</sequence>
<evidence type="ECO:0000256" key="7">
    <source>
        <dbReference type="ARBA" id="ARBA00023136"/>
    </source>
</evidence>
<keyword evidence="7" id="KW-0472">Membrane</keyword>
<feature type="domain" description="C-type lectin" evidence="12">
    <location>
        <begin position="205"/>
        <end position="273"/>
    </location>
</feature>
<dbReference type="PROSITE" id="PS00023">
    <property type="entry name" value="FN2_1"/>
    <property type="match status" value="1"/>
</dbReference>
<dbReference type="FunFam" id="2.10.10.10:FF:000001">
    <property type="entry name" value="Fibronectin 1a isoform 1"/>
    <property type="match status" value="1"/>
</dbReference>
<evidence type="ECO:0000259" key="12">
    <source>
        <dbReference type="PROSITE" id="PS50041"/>
    </source>
</evidence>
<evidence type="ECO:0000256" key="8">
    <source>
        <dbReference type="ARBA" id="ARBA00023157"/>
    </source>
</evidence>
<dbReference type="Pfam" id="PF24562">
    <property type="entry name" value="CysR_MRC2_N"/>
    <property type="match status" value="1"/>
</dbReference>
<dbReference type="PROSITE" id="PS50041">
    <property type="entry name" value="C_TYPE_LECTIN_2"/>
    <property type="match status" value="6"/>
</dbReference>
<feature type="domain" description="C-type lectin" evidence="12">
    <location>
        <begin position="977"/>
        <end position="1080"/>
    </location>
</feature>
<dbReference type="InterPro" id="IPR000772">
    <property type="entry name" value="Ricin_B_lectin"/>
</dbReference>
<dbReference type="Gene3D" id="3.10.100.10">
    <property type="entry name" value="Mannose-Binding Protein A, subunit A"/>
    <property type="match status" value="6"/>
</dbReference>
<dbReference type="Ensembl" id="ENSLLET00000044387.1">
    <property type="protein sequence ID" value="ENSLLEP00000042682.1"/>
    <property type="gene ID" value="ENSLLEG00000025526.1"/>
</dbReference>
<evidence type="ECO:0000256" key="11">
    <source>
        <dbReference type="PROSITE-ProRule" id="PRU00479"/>
    </source>
</evidence>
<dbReference type="InterPro" id="IPR001304">
    <property type="entry name" value="C-type_lectin-like"/>
</dbReference>
<dbReference type="SUPFAM" id="SSF50370">
    <property type="entry name" value="Ricin B-like lectins"/>
    <property type="match status" value="1"/>
</dbReference>
<dbReference type="Gene3D" id="2.10.10.10">
    <property type="entry name" value="Fibronectin, type II, collagen-binding"/>
    <property type="match status" value="1"/>
</dbReference>
<dbReference type="PROSITE" id="PS51092">
    <property type="entry name" value="FN2_2"/>
    <property type="match status" value="1"/>
</dbReference>
<dbReference type="GO" id="GO:0006897">
    <property type="term" value="P:endocytosis"/>
    <property type="evidence" value="ECO:0007669"/>
    <property type="project" value="UniProtKB-KW"/>
</dbReference>
<dbReference type="PRINTS" id="PR00013">
    <property type="entry name" value="FNTYPEII"/>
</dbReference>
<keyword evidence="4" id="KW-0732">Signal</keyword>
<accession>A0A8C5QWJ7</accession>
<keyword evidence="5" id="KW-0677">Repeat</keyword>
<feature type="disulfide bond" evidence="11">
    <location>
        <begin position="164"/>
        <end position="191"/>
    </location>
</feature>
<evidence type="ECO:0000313" key="15">
    <source>
        <dbReference type="Proteomes" id="UP000694569"/>
    </source>
</evidence>
<protein>
    <submittedName>
        <fullName evidence="14">Phospholipase A2 receptor 1</fullName>
    </submittedName>
</protein>
<keyword evidence="15" id="KW-1185">Reference proteome</keyword>
<keyword evidence="3" id="KW-0812">Transmembrane</keyword>
<keyword evidence="2" id="KW-0254">Endocytosis</keyword>
<name>A0A8C5QWJ7_9ANUR</name>
<dbReference type="SMART" id="SM00034">
    <property type="entry name" value="CLECT"/>
    <property type="match status" value="5"/>
</dbReference>
<dbReference type="PROSITE" id="PS50231">
    <property type="entry name" value="RICIN_B_LECTIN"/>
    <property type="match status" value="1"/>
</dbReference>
<gene>
    <name evidence="14" type="primary">PLA2R1</name>
</gene>
<evidence type="ECO:0000256" key="3">
    <source>
        <dbReference type="ARBA" id="ARBA00022692"/>
    </source>
</evidence>
<feature type="domain" description="Fibronectin type-II" evidence="13">
    <location>
        <begin position="145"/>
        <end position="193"/>
    </location>
</feature>
<feature type="disulfide bond" evidence="11">
    <location>
        <begin position="150"/>
        <end position="176"/>
    </location>
</feature>